<dbReference type="Gene3D" id="1.20.120.520">
    <property type="entry name" value="nmb1532 protein domain like"/>
    <property type="match status" value="1"/>
</dbReference>
<dbReference type="AlphaFoldDB" id="A0A1J5RS07"/>
<dbReference type="GO" id="GO:0005886">
    <property type="term" value="C:plasma membrane"/>
    <property type="evidence" value="ECO:0007669"/>
    <property type="project" value="TreeGrafter"/>
</dbReference>
<dbReference type="PANTHER" id="PTHR39966:SF1">
    <property type="entry name" value="HEMERYTHRIN-LIKE DOMAIN-CONTAINING PROTEIN"/>
    <property type="match status" value="1"/>
</dbReference>
<reference evidence="2" key="1">
    <citation type="submission" date="2016-10" db="EMBL/GenBank/DDBJ databases">
        <title>Sequence of Gallionella enrichment culture.</title>
        <authorList>
            <person name="Poehlein A."/>
            <person name="Muehling M."/>
            <person name="Daniel R."/>
        </authorList>
    </citation>
    <scope>NUCLEOTIDE SEQUENCE</scope>
</reference>
<name>A0A1J5RS07_9ZZZZ</name>
<evidence type="ECO:0000313" key="2">
    <source>
        <dbReference type="EMBL" id="OIQ92267.1"/>
    </source>
</evidence>
<gene>
    <name evidence="2" type="ORF">GALL_257830</name>
</gene>
<organism evidence="2">
    <name type="scientific">mine drainage metagenome</name>
    <dbReference type="NCBI Taxonomy" id="410659"/>
    <lineage>
        <taxon>unclassified sequences</taxon>
        <taxon>metagenomes</taxon>
        <taxon>ecological metagenomes</taxon>
    </lineage>
</organism>
<protein>
    <recommendedName>
        <fullName evidence="1">Hemerythrin-like domain-containing protein</fullName>
    </recommendedName>
</protein>
<dbReference type="PANTHER" id="PTHR39966">
    <property type="entry name" value="BLL2471 PROTEIN-RELATED"/>
    <property type="match status" value="1"/>
</dbReference>
<feature type="domain" description="Hemerythrin-like" evidence="1">
    <location>
        <begin position="5"/>
        <end position="138"/>
    </location>
</feature>
<sequence length="187" mass="21594">MSTRIEIWHKEHANFSRLLTLLEAQIKLFHEDAAPNYELMLDVMYYMTHYPDLFHHPKEDVVFEKVRKLDRGAHVIVDELLRQHVVLRESGAKLLQNLEGVVADAMLAKTSVEAPGQTYIAYFRNHMNKEESEIFPLASKLLSDEDWRALDAAEPPPTDPLFGETVQQRYRSLHQHIARELGCGCAE</sequence>
<dbReference type="InterPro" id="IPR012312">
    <property type="entry name" value="Hemerythrin-like"/>
</dbReference>
<evidence type="ECO:0000259" key="1">
    <source>
        <dbReference type="Pfam" id="PF01814"/>
    </source>
</evidence>
<dbReference type="Pfam" id="PF01814">
    <property type="entry name" value="Hemerythrin"/>
    <property type="match status" value="1"/>
</dbReference>
<dbReference type="EMBL" id="MLJW01000236">
    <property type="protein sequence ID" value="OIQ92267.1"/>
    <property type="molecule type" value="Genomic_DNA"/>
</dbReference>
<proteinExistence type="predicted"/>
<accession>A0A1J5RS07</accession>
<comment type="caution">
    <text evidence="2">The sequence shown here is derived from an EMBL/GenBank/DDBJ whole genome shotgun (WGS) entry which is preliminary data.</text>
</comment>